<dbReference type="Gene3D" id="1.10.340.70">
    <property type="match status" value="1"/>
</dbReference>
<dbReference type="EMBL" id="JANPWB010000013">
    <property type="protein sequence ID" value="KAJ1105890.1"/>
    <property type="molecule type" value="Genomic_DNA"/>
</dbReference>
<dbReference type="GO" id="GO:0015074">
    <property type="term" value="P:DNA integration"/>
    <property type="evidence" value="ECO:0007669"/>
    <property type="project" value="InterPro"/>
</dbReference>
<dbReference type="InterPro" id="IPR012337">
    <property type="entry name" value="RNaseH-like_sf"/>
</dbReference>
<dbReference type="PROSITE" id="PS50994">
    <property type="entry name" value="INTEGRASE"/>
    <property type="match status" value="1"/>
</dbReference>
<dbReference type="Pfam" id="PF17921">
    <property type="entry name" value="Integrase_H2C2"/>
    <property type="match status" value="1"/>
</dbReference>
<dbReference type="SUPFAM" id="SSF53098">
    <property type="entry name" value="Ribonuclease H-like"/>
    <property type="match status" value="1"/>
</dbReference>
<evidence type="ECO:0000259" key="2">
    <source>
        <dbReference type="PROSITE" id="PS50994"/>
    </source>
</evidence>
<dbReference type="InterPro" id="IPR001584">
    <property type="entry name" value="Integrase_cat-core"/>
</dbReference>
<dbReference type="AlphaFoldDB" id="A0AAV7MZR4"/>
<accession>A0AAV7MZR4</accession>
<evidence type="ECO:0000256" key="1">
    <source>
        <dbReference type="ARBA" id="ARBA00039658"/>
    </source>
</evidence>
<name>A0AAV7MZR4_PLEWA</name>
<dbReference type="Proteomes" id="UP001066276">
    <property type="component" value="Chromosome 9"/>
</dbReference>
<organism evidence="3 4">
    <name type="scientific">Pleurodeles waltl</name>
    <name type="common">Iberian ribbed newt</name>
    <dbReference type="NCBI Taxonomy" id="8319"/>
    <lineage>
        <taxon>Eukaryota</taxon>
        <taxon>Metazoa</taxon>
        <taxon>Chordata</taxon>
        <taxon>Craniata</taxon>
        <taxon>Vertebrata</taxon>
        <taxon>Euteleostomi</taxon>
        <taxon>Amphibia</taxon>
        <taxon>Batrachia</taxon>
        <taxon>Caudata</taxon>
        <taxon>Salamandroidea</taxon>
        <taxon>Salamandridae</taxon>
        <taxon>Pleurodelinae</taxon>
        <taxon>Pleurodeles</taxon>
    </lineage>
</organism>
<dbReference type="InterPro" id="IPR041588">
    <property type="entry name" value="Integrase_H2C2"/>
</dbReference>
<comment type="caution">
    <text evidence="3">The sequence shown here is derived from an EMBL/GenBank/DDBJ whole genome shotgun (WGS) entry which is preliminary data.</text>
</comment>
<dbReference type="InterPro" id="IPR050951">
    <property type="entry name" value="Retrovirus_Pol_polyprotein"/>
</dbReference>
<dbReference type="GO" id="GO:0003676">
    <property type="term" value="F:nucleic acid binding"/>
    <property type="evidence" value="ECO:0007669"/>
    <property type="project" value="InterPro"/>
</dbReference>
<sequence length="409" mass="47320">MVDVESNSEGVKSEEEDLEEEVNVCKISEGIVSEEKWRDNLRNNVVLQRVISMVKTEWCEKNRCDDDLQRYWQVQDGLSVVDGLLTRGTKLVPPVNVREELLKHAHASHMGIVKTNERVREGYWCPAMDVKIERMVRECIECSSCDEILKCRTKPMVLREQASGPWSDITIDIVGPEGINSFDRYVLVYLDMFSHWPKVKFVSSVELKVIIEFLEDVFEKEGFPRSILSDNGVQFTSKEVVGFLRERGVKHKKAALYHPESNGIVERFVKVLKESVQQALTSGGNWKVAIRKKVRDYRFTPHSSSGIAPFQLFRGRRANTEMMLLWVSEKRMMVDSYVDEAGDWRVREREKMLRRKELYDVRKMVKDTVVGVEDWVKATLAREKCLTGKRRFENFRKQTTSEGGGGPKT</sequence>
<protein>
    <recommendedName>
        <fullName evidence="1">Gypsy retrotransposon integrase-like protein 1</fullName>
    </recommendedName>
</protein>
<gene>
    <name evidence="3" type="ORF">NDU88_003294</name>
</gene>
<dbReference type="FunFam" id="1.10.340.70:FF:000004">
    <property type="entry name" value="Retrovirus-related Pol polyprotein from transposon 297-like Protein"/>
    <property type="match status" value="1"/>
</dbReference>
<evidence type="ECO:0000313" key="3">
    <source>
        <dbReference type="EMBL" id="KAJ1105890.1"/>
    </source>
</evidence>
<reference evidence="3" key="1">
    <citation type="journal article" date="2022" name="bioRxiv">
        <title>Sequencing and chromosome-scale assembly of the giantPleurodeles waltlgenome.</title>
        <authorList>
            <person name="Brown T."/>
            <person name="Elewa A."/>
            <person name="Iarovenko S."/>
            <person name="Subramanian E."/>
            <person name="Araus A.J."/>
            <person name="Petzold A."/>
            <person name="Susuki M."/>
            <person name="Suzuki K.-i.T."/>
            <person name="Hayashi T."/>
            <person name="Toyoda A."/>
            <person name="Oliveira C."/>
            <person name="Osipova E."/>
            <person name="Leigh N.D."/>
            <person name="Simon A."/>
            <person name="Yun M.H."/>
        </authorList>
    </citation>
    <scope>NUCLEOTIDE SEQUENCE</scope>
    <source>
        <strain evidence="3">20211129_DDA</strain>
        <tissue evidence="3">Liver</tissue>
    </source>
</reference>
<feature type="domain" description="Integrase catalytic" evidence="2">
    <location>
        <begin position="161"/>
        <end position="317"/>
    </location>
</feature>
<proteinExistence type="predicted"/>
<dbReference type="Gene3D" id="3.30.420.10">
    <property type="entry name" value="Ribonuclease H-like superfamily/Ribonuclease H"/>
    <property type="match status" value="1"/>
</dbReference>
<keyword evidence="4" id="KW-1185">Reference proteome</keyword>
<dbReference type="Pfam" id="PF00665">
    <property type="entry name" value="rve"/>
    <property type="match status" value="1"/>
</dbReference>
<dbReference type="InterPro" id="IPR036397">
    <property type="entry name" value="RNaseH_sf"/>
</dbReference>
<evidence type="ECO:0000313" key="4">
    <source>
        <dbReference type="Proteomes" id="UP001066276"/>
    </source>
</evidence>
<dbReference type="PANTHER" id="PTHR37984:SF5">
    <property type="entry name" value="PROTEIN NYNRIN-LIKE"/>
    <property type="match status" value="1"/>
</dbReference>
<dbReference type="PANTHER" id="PTHR37984">
    <property type="entry name" value="PROTEIN CBG26694"/>
    <property type="match status" value="1"/>
</dbReference>